<evidence type="ECO:0000259" key="9">
    <source>
        <dbReference type="Pfam" id="PF10590"/>
    </source>
</evidence>
<reference evidence="10" key="2">
    <citation type="submission" date="2021-03" db="EMBL/GenBank/DDBJ databases">
        <authorList>
            <person name="Artuso I."/>
            <person name="Turrini P."/>
            <person name="Pirolo M."/>
            <person name="Lugli G.A."/>
            <person name="Ventura M."/>
            <person name="Visca P."/>
        </authorList>
    </citation>
    <scope>NUCLEOTIDE SEQUENCE</scope>
    <source>
        <strain evidence="10">LMG 26462</strain>
    </source>
</reference>
<keyword evidence="5 6" id="KW-0664">Pyridoxine biosynthesis</keyword>
<comment type="similarity">
    <text evidence="1 6">Belongs to the pyridoxamine 5'-phosphate oxidase family.</text>
</comment>
<sequence length="205" mass="23332">MTDTELTSSDFTEAAEPFQLFASWLKDATASEPNDPTALALATVDTDGLPDVRMVLLKGFDEHGFVFYTNFESAKGREILATMKAAMCFHWKSLRRQVRVRGPVEIVTDAEADEYFASRPRGSRIGAWASKQSRPLESRFALEKAVAEYTARHVIGEIPRPPHWSGFRIVPSQIEFWHDRPFRLHDRVVFTRAADGGWDKDRLYP</sequence>
<dbReference type="AlphaFoldDB" id="A0A9X1A8V7"/>
<feature type="binding site" evidence="6">
    <location>
        <position position="115"/>
    </location>
    <ligand>
        <name>substrate</name>
    </ligand>
</feature>
<evidence type="ECO:0000313" key="10">
    <source>
        <dbReference type="EMBL" id="MBT1155466.1"/>
    </source>
</evidence>
<dbReference type="NCBIfam" id="TIGR00558">
    <property type="entry name" value="pdxH"/>
    <property type="match status" value="1"/>
</dbReference>
<dbReference type="GO" id="GO:0010181">
    <property type="term" value="F:FMN binding"/>
    <property type="evidence" value="ECO:0007669"/>
    <property type="project" value="UniProtKB-UniRule"/>
</dbReference>
<dbReference type="GO" id="GO:0008615">
    <property type="term" value="P:pyridoxine biosynthetic process"/>
    <property type="evidence" value="ECO:0007669"/>
    <property type="project" value="UniProtKB-UniRule"/>
</dbReference>
<protein>
    <recommendedName>
        <fullName evidence="6">Pyridoxine/pyridoxamine 5'-phosphate oxidase</fullName>
        <ecNumber evidence="6">1.4.3.5</ecNumber>
    </recommendedName>
    <alternativeName>
        <fullName evidence="6">PNP/PMP oxidase</fullName>
        <shortName evidence="6">PNPOx</shortName>
    </alternativeName>
    <alternativeName>
        <fullName evidence="6">Pyridoxal 5'-phosphate synthase</fullName>
    </alternativeName>
</protein>
<comment type="catalytic activity">
    <reaction evidence="6">
        <text>pyridoxine 5'-phosphate + O2 = pyridoxal 5'-phosphate + H2O2</text>
        <dbReference type="Rhea" id="RHEA:15149"/>
        <dbReference type="ChEBI" id="CHEBI:15379"/>
        <dbReference type="ChEBI" id="CHEBI:16240"/>
        <dbReference type="ChEBI" id="CHEBI:58589"/>
        <dbReference type="ChEBI" id="CHEBI:597326"/>
        <dbReference type="EC" id="1.4.3.5"/>
    </reaction>
</comment>
<evidence type="ECO:0000256" key="7">
    <source>
        <dbReference type="PIRSR" id="PIRSR000190-2"/>
    </source>
</evidence>
<feature type="binding site" evidence="6">
    <location>
        <begin position="183"/>
        <end position="185"/>
    </location>
    <ligand>
        <name>substrate</name>
    </ligand>
</feature>
<comment type="catalytic activity">
    <reaction evidence="6">
        <text>pyridoxamine 5'-phosphate + O2 + H2O = pyridoxal 5'-phosphate + H2O2 + NH4(+)</text>
        <dbReference type="Rhea" id="RHEA:15817"/>
        <dbReference type="ChEBI" id="CHEBI:15377"/>
        <dbReference type="ChEBI" id="CHEBI:15379"/>
        <dbReference type="ChEBI" id="CHEBI:16240"/>
        <dbReference type="ChEBI" id="CHEBI:28938"/>
        <dbReference type="ChEBI" id="CHEBI:58451"/>
        <dbReference type="ChEBI" id="CHEBI:597326"/>
        <dbReference type="EC" id="1.4.3.5"/>
    </reaction>
</comment>
<evidence type="ECO:0000256" key="4">
    <source>
        <dbReference type="ARBA" id="ARBA00023002"/>
    </source>
</evidence>
<feature type="binding site" evidence="6 7">
    <location>
        <position position="187"/>
    </location>
    <ligand>
        <name>FMN</name>
        <dbReference type="ChEBI" id="CHEBI:58210"/>
    </ligand>
</feature>
<dbReference type="RefSeq" id="WP_214387574.1">
    <property type="nucleotide sequence ID" value="NZ_JAFLWW010000002.1"/>
</dbReference>
<feature type="binding site" evidence="6 7">
    <location>
        <begin position="53"/>
        <end position="58"/>
    </location>
    <ligand>
        <name>FMN</name>
        <dbReference type="ChEBI" id="CHEBI:58210"/>
    </ligand>
</feature>
<evidence type="ECO:0000313" key="11">
    <source>
        <dbReference type="Proteomes" id="UP001138921"/>
    </source>
</evidence>
<feature type="binding site" evidence="6">
    <location>
        <position position="119"/>
    </location>
    <ligand>
        <name>substrate</name>
    </ligand>
</feature>
<dbReference type="Pfam" id="PF01243">
    <property type="entry name" value="PNPOx_N"/>
    <property type="match status" value="1"/>
</dbReference>
<evidence type="ECO:0000256" key="5">
    <source>
        <dbReference type="ARBA" id="ARBA00023096"/>
    </source>
</evidence>
<keyword evidence="11" id="KW-1185">Reference proteome</keyword>
<dbReference type="PIRSF" id="PIRSF000190">
    <property type="entry name" value="Pyd_amn-ph_oxd"/>
    <property type="match status" value="1"/>
</dbReference>
<feature type="binding site" evidence="6 7">
    <location>
        <position position="75"/>
    </location>
    <ligand>
        <name>FMN</name>
        <dbReference type="ChEBI" id="CHEBI:58210"/>
    </ligand>
</feature>
<dbReference type="Gene3D" id="2.30.110.10">
    <property type="entry name" value="Electron Transport, Fmn-binding Protein, Chain A"/>
    <property type="match status" value="1"/>
</dbReference>
<feature type="domain" description="Pyridoxine 5'-phosphate oxidase dimerisation C-terminal" evidence="9">
    <location>
        <begin position="164"/>
        <end position="205"/>
    </location>
</feature>
<feature type="domain" description="Pyridoxamine 5'-phosphate oxidase N-terminal" evidence="8">
    <location>
        <begin position="26"/>
        <end position="150"/>
    </location>
</feature>
<dbReference type="InterPro" id="IPR000659">
    <property type="entry name" value="Pyridox_Oxase"/>
</dbReference>
<dbReference type="EMBL" id="JAFLWW010000002">
    <property type="protein sequence ID" value="MBT1155466.1"/>
    <property type="molecule type" value="Genomic_DNA"/>
</dbReference>
<accession>A0A9X1A8V7</accession>
<evidence type="ECO:0000256" key="2">
    <source>
        <dbReference type="ARBA" id="ARBA00022630"/>
    </source>
</evidence>
<dbReference type="InterPro" id="IPR011576">
    <property type="entry name" value="Pyridox_Oxase_N"/>
</dbReference>
<keyword evidence="3 6" id="KW-0288">FMN</keyword>
<dbReference type="PANTHER" id="PTHR10851:SF0">
    <property type="entry name" value="PYRIDOXINE-5'-PHOSPHATE OXIDASE"/>
    <property type="match status" value="1"/>
</dbReference>
<dbReference type="InterPro" id="IPR019576">
    <property type="entry name" value="Pyridoxamine_oxidase_dimer_C"/>
</dbReference>
<feature type="binding site" evidence="6 7">
    <location>
        <begin position="68"/>
        <end position="69"/>
    </location>
    <ligand>
        <name>FMN</name>
        <dbReference type="ChEBI" id="CHEBI:58210"/>
    </ligand>
</feature>
<comment type="subunit">
    <text evidence="6">Homodimer.</text>
</comment>
<reference evidence="10" key="1">
    <citation type="journal article" date="2021" name="Microorganisms">
        <title>Phylogenomic Reconstruction and Metabolic Potential of the Genus Aminobacter.</title>
        <authorList>
            <person name="Artuso I."/>
            <person name="Turrini P."/>
            <person name="Pirolo M."/>
            <person name="Lugli G.A."/>
            <person name="Ventura M."/>
            <person name="Visca P."/>
        </authorList>
    </citation>
    <scope>NUCLEOTIDE SEQUENCE</scope>
    <source>
        <strain evidence="10">LMG 26462</strain>
    </source>
</reference>
<comment type="caution">
    <text evidence="10">The sequence shown here is derived from an EMBL/GenBank/DDBJ whole genome shotgun (WGS) entry which is preliminary data.</text>
</comment>
<gene>
    <name evidence="6 10" type="primary">pdxH</name>
    <name evidence="10" type="ORF">J1C56_07655</name>
</gene>
<dbReference type="InterPro" id="IPR012349">
    <property type="entry name" value="Split_barrel_FMN-bd"/>
</dbReference>
<dbReference type="PANTHER" id="PTHR10851">
    <property type="entry name" value="PYRIDOXINE-5-PHOSPHATE OXIDASE"/>
    <property type="match status" value="1"/>
</dbReference>
<comment type="caution">
    <text evidence="6">Lacks conserved residue(s) required for the propagation of feature annotation.</text>
</comment>
<feature type="binding site" evidence="6 7">
    <location>
        <begin position="132"/>
        <end position="133"/>
    </location>
    <ligand>
        <name>FMN</name>
        <dbReference type="ChEBI" id="CHEBI:58210"/>
    </ligand>
</feature>
<comment type="function">
    <text evidence="6">Catalyzes the oxidation of either pyridoxine 5'-phosphate (PNP) or pyridoxamine 5'-phosphate (PMP) into pyridoxal 5'-phosphate (PLP).</text>
</comment>
<dbReference type="PROSITE" id="PS01064">
    <property type="entry name" value="PYRIDOX_OXIDASE"/>
    <property type="match status" value="1"/>
</dbReference>
<comment type="pathway">
    <text evidence="6">Cofactor metabolism; pyridoxal 5'-phosphate salvage; pyridoxal 5'-phosphate from pyridoxine 5'-phosphate: step 1/1.</text>
</comment>
<dbReference type="HAMAP" id="MF_01629">
    <property type="entry name" value="PdxH"/>
    <property type="match status" value="1"/>
</dbReference>
<dbReference type="GO" id="GO:0004733">
    <property type="term" value="F:pyridoxamine phosphate oxidase activity"/>
    <property type="evidence" value="ECO:0007669"/>
    <property type="project" value="UniProtKB-UniRule"/>
</dbReference>
<dbReference type="SUPFAM" id="SSF50475">
    <property type="entry name" value="FMN-binding split barrel"/>
    <property type="match status" value="1"/>
</dbReference>
<proteinExistence type="inferred from homology"/>
<organism evidence="10 11">
    <name type="scientific">Aminobacter anthyllidis</name>
    <dbReference type="NCBI Taxonomy" id="1035067"/>
    <lineage>
        <taxon>Bacteria</taxon>
        <taxon>Pseudomonadati</taxon>
        <taxon>Pseudomonadota</taxon>
        <taxon>Alphaproteobacteria</taxon>
        <taxon>Hyphomicrobiales</taxon>
        <taxon>Phyllobacteriaceae</taxon>
        <taxon>Aminobacter</taxon>
    </lineage>
</organism>
<feature type="binding site" evidence="6 7">
    <location>
        <position position="177"/>
    </location>
    <ligand>
        <name>FMN</name>
        <dbReference type="ChEBI" id="CHEBI:58210"/>
    </ligand>
</feature>
<feature type="binding site" evidence="6">
    <location>
        <position position="123"/>
    </location>
    <ligand>
        <name>substrate</name>
    </ligand>
</feature>
<dbReference type="EC" id="1.4.3.5" evidence="6"/>
<evidence type="ECO:0000256" key="6">
    <source>
        <dbReference type="HAMAP-Rule" id="MF_01629"/>
    </source>
</evidence>
<evidence type="ECO:0000256" key="3">
    <source>
        <dbReference type="ARBA" id="ARBA00022643"/>
    </source>
</evidence>
<comment type="pathway">
    <text evidence="6">Cofactor metabolism; pyridoxal 5'-phosphate salvage; pyridoxal 5'-phosphate from pyridoxamine 5'-phosphate: step 1/1.</text>
</comment>
<feature type="binding site" evidence="6 7">
    <location>
        <position position="97"/>
    </location>
    <ligand>
        <name>FMN</name>
        <dbReference type="ChEBI" id="CHEBI:58210"/>
    </ligand>
</feature>
<keyword evidence="2 6" id="KW-0285">Flavoprotein</keyword>
<name>A0A9X1A8V7_9HYPH</name>
<dbReference type="Proteomes" id="UP001138921">
    <property type="component" value="Unassembled WGS sequence"/>
</dbReference>
<keyword evidence="4 6" id="KW-0560">Oxidoreductase</keyword>
<comment type="cofactor">
    <cofactor evidence="6 7">
        <name>FMN</name>
        <dbReference type="ChEBI" id="CHEBI:58210"/>
    </cofactor>
    <text evidence="6 7">Binds 1 FMN per subunit.</text>
</comment>
<evidence type="ECO:0000256" key="1">
    <source>
        <dbReference type="ARBA" id="ARBA00007301"/>
    </source>
</evidence>
<dbReference type="Pfam" id="PF10590">
    <property type="entry name" value="PNP_phzG_C"/>
    <property type="match status" value="1"/>
</dbReference>
<feature type="binding site" evidence="6">
    <location>
        <position position="58"/>
    </location>
    <ligand>
        <name>substrate</name>
    </ligand>
</feature>
<evidence type="ECO:0000259" key="8">
    <source>
        <dbReference type="Pfam" id="PF01243"/>
    </source>
</evidence>
<dbReference type="InterPro" id="IPR019740">
    <property type="entry name" value="Pyridox_Oxase_CS"/>
</dbReference>
<dbReference type="NCBIfam" id="NF004231">
    <property type="entry name" value="PRK05679.1"/>
    <property type="match status" value="1"/>
</dbReference>